<dbReference type="GO" id="GO:0051726">
    <property type="term" value="P:regulation of cell cycle"/>
    <property type="evidence" value="ECO:0007669"/>
    <property type="project" value="TreeGrafter"/>
</dbReference>
<dbReference type="Pfam" id="PF00653">
    <property type="entry name" value="BIR"/>
    <property type="match status" value="1"/>
</dbReference>
<dbReference type="VEuPathDB" id="VectorBase:BGLAX_029832"/>
<dbReference type="EnsemblMetazoa" id="BGLB017152-RE">
    <property type="protein sequence ID" value="BGLB017152-PE"/>
    <property type="gene ID" value="BGLB017152"/>
</dbReference>
<organism evidence="2 3">
    <name type="scientific">Biomphalaria glabrata</name>
    <name type="common">Bloodfluke planorb</name>
    <name type="synonym">Freshwater snail</name>
    <dbReference type="NCBI Taxonomy" id="6526"/>
    <lineage>
        <taxon>Eukaryota</taxon>
        <taxon>Metazoa</taxon>
        <taxon>Spiralia</taxon>
        <taxon>Lophotrochozoa</taxon>
        <taxon>Mollusca</taxon>
        <taxon>Gastropoda</taxon>
        <taxon>Heterobranchia</taxon>
        <taxon>Euthyneura</taxon>
        <taxon>Panpulmonata</taxon>
        <taxon>Hygrophila</taxon>
        <taxon>Lymnaeoidea</taxon>
        <taxon>Planorbidae</taxon>
        <taxon>Biomphalaria</taxon>
    </lineage>
</organism>
<dbReference type="SUPFAM" id="SSF57924">
    <property type="entry name" value="Inhibitor of apoptosis (IAP) repeat"/>
    <property type="match status" value="2"/>
</dbReference>
<reference evidence="2" key="1">
    <citation type="submission" date="2020-05" db="UniProtKB">
        <authorList>
            <consortium name="EnsemblMetazoa"/>
        </authorList>
    </citation>
    <scope>IDENTIFICATION</scope>
    <source>
        <strain evidence="2">BB02</strain>
    </source>
</reference>
<dbReference type="OrthoDB" id="10420184at2759"/>
<evidence type="ECO:0000256" key="1">
    <source>
        <dbReference type="SAM" id="MobiDB-lite"/>
    </source>
</evidence>
<dbReference type="GO" id="GO:0043027">
    <property type="term" value="F:cysteine-type endopeptidase inhibitor activity involved in apoptotic process"/>
    <property type="evidence" value="ECO:0007669"/>
    <property type="project" value="TreeGrafter"/>
</dbReference>
<dbReference type="GO" id="GO:0005737">
    <property type="term" value="C:cytoplasm"/>
    <property type="evidence" value="ECO:0007669"/>
    <property type="project" value="TreeGrafter"/>
</dbReference>
<evidence type="ECO:0000313" key="3">
    <source>
        <dbReference type="Proteomes" id="UP000076420"/>
    </source>
</evidence>
<name>A0A2C9KB55_BIOGL</name>
<dbReference type="KEGG" id="bgt:106065695"/>
<dbReference type="Proteomes" id="UP000076420">
    <property type="component" value="Unassembled WGS sequence"/>
</dbReference>
<dbReference type="GO" id="GO:0005634">
    <property type="term" value="C:nucleus"/>
    <property type="evidence" value="ECO:0007669"/>
    <property type="project" value="TreeGrafter"/>
</dbReference>
<dbReference type="PANTHER" id="PTHR10044">
    <property type="entry name" value="INHIBITOR OF APOPTOSIS"/>
    <property type="match status" value="1"/>
</dbReference>
<dbReference type="GO" id="GO:0043066">
    <property type="term" value="P:negative regulation of apoptotic process"/>
    <property type="evidence" value="ECO:0007669"/>
    <property type="project" value="TreeGrafter"/>
</dbReference>
<gene>
    <name evidence="2" type="primary">106065695</name>
</gene>
<dbReference type="Gene3D" id="1.10.1170.10">
    <property type="entry name" value="Inhibitor Of Apoptosis Protein (2mihbC-IAP-1), Chain A"/>
    <property type="match status" value="1"/>
</dbReference>
<dbReference type="EnsemblMetazoa" id="BGLB017152-RF">
    <property type="protein sequence ID" value="BGLB017152-PF"/>
    <property type="gene ID" value="BGLB017152"/>
</dbReference>
<accession>A0A2C9KB55</accession>
<dbReference type="AlphaFoldDB" id="A0A2C9KB55"/>
<dbReference type="PROSITE" id="PS50143">
    <property type="entry name" value="BIR_REPEAT_2"/>
    <property type="match status" value="1"/>
</dbReference>
<feature type="compositionally biased region" description="Polar residues" evidence="1">
    <location>
        <begin position="168"/>
        <end position="190"/>
    </location>
</feature>
<dbReference type="PANTHER" id="PTHR10044:SF139">
    <property type="entry name" value="DEATH-ASSOCIATED INHIBITOR OF APOPTOSIS 2"/>
    <property type="match status" value="1"/>
</dbReference>
<feature type="region of interest" description="Disordered" evidence="1">
    <location>
        <begin position="162"/>
        <end position="200"/>
    </location>
</feature>
<evidence type="ECO:0000313" key="2">
    <source>
        <dbReference type="EnsemblMetazoa" id="BGLB017152-PE"/>
    </source>
</evidence>
<protein>
    <submittedName>
        <fullName evidence="2">Uncharacterized protein</fullName>
    </submittedName>
</protein>
<dbReference type="InterPro" id="IPR001370">
    <property type="entry name" value="BIR_rpt"/>
</dbReference>
<dbReference type="VEuPathDB" id="VectorBase:BGLB017152"/>
<dbReference type="InterPro" id="IPR050784">
    <property type="entry name" value="IAP"/>
</dbReference>
<feature type="compositionally biased region" description="Basic and acidic residues" evidence="1">
    <location>
        <begin position="191"/>
        <end position="200"/>
    </location>
</feature>
<sequence length="344" mass="39058">MYSPFDYRFVNLATYRSVPRQDRSHYSFLILSEAGFYYLGNGDLIRCDSCGKINDFLSVEDKPHSATYHNEGCARVTTSTDESRQNNPAPEFRELLSTSNPTMYQQVQQNINNSTQDEIRQSNAASQSSELQSNSITHQNLVVAQSIDISLPVEVLRQRGTHIDGAQQGPTSTASGETKPNLDATETTESPQHHNTDAQYRDESINIGQESMTAQEESESSRKQQIRAMWSHDTHGITCRAPSFDIQIRRDFSNQETRLRSFRQWTGYHILDPGDLSLFYYLKGPGYNVKCWKCHESIYIHEGMENISELARELREGRPILCSCAKRLRLLALLLALETSSSDV</sequence>
<proteinExistence type="predicted"/>